<dbReference type="InterPro" id="IPR050138">
    <property type="entry name" value="DHOase/Allantoinase_Hydrolase"/>
</dbReference>
<dbReference type="InterPro" id="IPR006680">
    <property type="entry name" value="Amidohydro-rel"/>
</dbReference>
<dbReference type="RefSeq" id="WP_036850841.1">
    <property type="nucleotide sequence ID" value="NZ_JQJD01000010.1"/>
</dbReference>
<dbReference type="GO" id="GO:0046872">
    <property type="term" value="F:metal ion binding"/>
    <property type="evidence" value="ECO:0007669"/>
    <property type="project" value="UniProtKB-KW"/>
</dbReference>
<dbReference type="GO" id="GO:0005737">
    <property type="term" value="C:cytoplasm"/>
    <property type="evidence" value="ECO:0007669"/>
    <property type="project" value="TreeGrafter"/>
</dbReference>
<keyword evidence="8" id="KW-1185">Reference proteome</keyword>
<dbReference type="GO" id="GO:0004151">
    <property type="term" value="F:dihydroorotase activity"/>
    <property type="evidence" value="ECO:0007669"/>
    <property type="project" value="UniProtKB-EC"/>
</dbReference>
<evidence type="ECO:0000256" key="4">
    <source>
        <dbReference type="ARBA" id="ARBA00022723"/>
    </source>
</evidence>
<dbReference type="Gene3D" id="2.30.40.10">
    <property type="entry name" value="Urease, subunit C, domain 1"/>
    <property type="match status" value="1"/>
</dbReference>
<dbReference type="SUPFAM" id="SSF51556">
    <property type="entry name" value="Metallo-dependent hydrolases"/>
    <property type="match status" value="1"/>
</dbReference>
<evidence type="ECO:0000313" key="8">
    <source>
        <dbReference type="Proteomes" id="UP000030125"/>
    </source>
</evidence>
<sequence>MSKIIWIKDALIINEGREYIGSIEITDDRISKVLEGEGIESPRDASEVIDAKGMLCLPGVIDDQVHFRDPGLTHKGSIETESKAALMGGVTSFMDMPNTNPQTTSIEAWRDKMALAESRSFANYSFYMGATNDNADVLKDLDLRHTPGVKVFMGASTGNMLVDKDETLRRIFSESPVLIAIHSESEEIIRQNKETYTLQYGEDVPVRFHPAIRSEEACYESTRKAVALARETGARLHVLHLSTGKELEFFNAGQPLTDKKITAEVCVHHLWFDDSQYETLGTRIKWNPAVKRAKDRTALREAAKTRLIDIIATDHAPHLLSEKEGGALKAASGGPLVEHSLAMCLELADQGVFSRTDVVDLMCHRPATLFGVKERGYLREGYFADLVLVSPNKPWMVKDKDVHYKCGWTPLDGSILHNKIETTILNGTIVVKNGEWQGVRAAKALEFEHRKR</sequence>
<evidence type="ECO:0000256" key="5">
    <source>
        <dbReference type="ARBA" id="ARBA00022801"/>
    </source>
</evidence>
<dbReference type="Gene3D" id="3.20.20.140">
    <property type="entry name" value="Metal-dependent hydrolases"/>
    <property type="match status" value="1"/>
</dbReference>
<dbReference type="InterPro" id="IPR002195">
    <property type="entry name" value="Dihydroorotase_CS"/>
</dbReference>
<dbReference type="eggNOG" id="COG0044">
    <property type="taxonomic scope" value="Bacteria"/>
</dbReference>
<gene>
    <name evidence="7" type="ORF">HQ35_02865</name>
</gene>
<name>A0A0A2F212_PORCN</name>
<evidence type="ECO:0000256" key="3">
    <source>
        <dbReference type="ARBA" id="ARBA00010286"/>
    </source>
</evidence>
<dbReference type="AlphaFoldDB" id="A0A0A2F212"/>
<dbReference type="InterPro" id="IPR011059">
    <property type="entry name" value="Metal-dep_hydrolase_composite"/>
</dbReference>
<dbReference type="STRING" id="36874.HQ34_05245"/>
<protein>
    <submittedName>
        <fullName evidence="7">Dihydroorotase</fullName>
        <ecNumber evidence="7">3.5.2.3</ecNumber>
    </submittedName>
</protein>
<reference evidence="7 8" key="1">
    <citation type="submission" date="2014-08" db="EMBL/GenBank/DDBJ databases">
        <title>Porphyromonas cangingivalis strain:COT-109_OH1386 Genome sequencing.</title>
        <authorList>
            <person name="Wallis C."/>
            <person name="Deusch O."/>
            <person name="O'Flynn C."/>
            <person name="Davis I."/>
            <person name="Jospin G."/>
            <person name="Darling A.E."/>
            <person name="Coil D.A."/>
            <person name="Alexiev A."/>
            <person name="Horsfall A."/>
            <person name="Kirkwood N."/>
            <person name="Harris S."/>
            <person name="Eisen J.A."/>
        </authorList>
    </citation>
    <scope>NUCLEOTIDE SEQUENCE [LARGE SCALE GENOMIC DNA]</scope>
    <source>
        <strain evidence="8">COT-109 OH1386</strain>
    </source>
</reference>
<dbReference type="EC" id="3.5.2.3" evidence="7"/>
<comment type="caution">
    <text evidence="7">The sequence shown here is derived from an EMBL/GenBank/DDBJ whole genome shotgun (WGS) entry which is preliminary data.</text>
</comment>
<dbReference type="InterPro" id="IPR032466">
    <property type="entry name" value="Metal_Hydrolase"/>
</dbReference>
<evidence type="ECO:0000259" key="6">
    <source>
        <dbReference type="Pfam" id="PF01979"/>
    </source>
</evidence>
<comment type="cofactor">
    <cofactor evidence="1">
        <name>Zn(2+)</name>
        <dbReference type="ChEBI" id="CHEBI:29105"/>
    </cofactor>
</comment>
<accession>A0A0A2F212</accession>
<dbReference type="GO" id="GO:0004038">
    <property type="term" value="F:allantoinase activity"/>
    <property type="evidence" value="ECO:0007669"/>
    <property type="project" value="TreeGrafter"/>
</dbReference>
<dbReference type="PROSITE" id="PS00483">
    <property type="entry name" value="DIHYDROOROTASE_2"/>
    <property type="match status" value="1"/>
</dbReference>
<evidence type="ECO:0000256" key="2">
    <source>
        <dbReference type="ARBA" id="ARBA00002368"/>
    </source>
</evidence>
<comment type="similarity">
    <text evidence="3">Belongs to the metallo-dependent hydrolases superfamily. DHOase family. Class I DHOase subfamily.</text>
</comment>
<feature type="domain" description="Amidohydrolase-related" evidence="6">
    <location>
        <begin position="57"/>
        <end position="430"/>
    </location>
</feature>
<dbReference type="SUPFAM" id="SSF51338">
    <property type="entry name" value="Composite domain of metallo-dependent hydrolases"/>
    <property type="match status" value="1"/>
</dbReference>
<dbReference type="PANTHER" id="PTHR43668:SF4">
    <property type="entry name" value="ALLANTOINASE"/>
    <property type="match status" value="1"/>
</dbReference>
<dbReference type="PANTHER" id="PTHR43668">
    <property type="entry name" value="ALLANTOINASE"/>
    <property type="match status" value="1"/>
</dbReference>
<dbReference type="CDD" id="cd01318">
    <property type="entry name" value="DHOase_IIb"/>
    <property type="match status" value="1"/>
</dbReference>
<proteinExistence type="inferred from homology"/>
<evidence type="ECO:0000256" key="1">
    <source>
        <dbReference type="ARBA" id="ARBA00001947"/>
    </source>
</evidence>
<dbReference type="EMBL" id="JQJD01000010">
    <property type="protein sequence ID" value="KGN82509.1"/>
    <property type="molecule type" value="Genomic_DNA"/>
</dbReference>
<keyword evidence="5 7" id="KW-0378">Hydrolase</keyword>
<dbReference type="GO" id="GO:0006145">
    <property type="term" value="P:purine nucleobase catabolic process"/>
    <property type="evidence" value="ECO:0007669"/>
    <property type="project" value="TreeGrafter"/>
</dbReference>
<comment type="function">
    <text evidence="2">Catalyzes the reversible cyclization of carbamoyl aspartate to dihydroorotate.</text>
</comment>
<dbReference type="Proteomes" id="UP000030125">
    <property type="component" value="Unassembled WGS sequence"/>
</dbReference>
<evidence type="ECO:0000313" key="7">
    <source>
        <dbReference type="EMBL" id="KGN82509.1"/>
    </source>
</evidence>
<dbReference type="Pfam" id="PF01979">
    <property type="entry name" value="Amidohydro_1"/>
    <property type="match status" value="1"/>
</dbReference>
<dbReference type="OrthoDB" id="9765462at2"/>
<dbReference type="NCBIfam" id="NF006688">
    <property type="entry name" value="PRK09236.1"/>
    <property type="match status" value="1"/>
</dbReference>
<keyword evidence="4" id="KW-0479">Metal-binding</keyword>
<organism evidence="7 8">
    <name type="scientific">Porphyromonas cangingivalis</name>
    <dbReference type="NCBI Taxonomy" id="36874"/>
    <lineage>
        <taxon>Bacteria</taxon>
        <taxon>Pseudomonadati</taxon>
        <taxon>Bacteroidota</taxon>
        <taxon>Bacteroidia</taxon>
        <taxon>Bacteroidales</taxon>
        <taxon>Porphyromonadaceae</taxon>
        <taxon>Porphyromonas</taxon>
    </lineage>
</organism>